<keyword evidence="4" id="KW-1185">Reference proteome</keyword>
<dbReference type="EMBL" id="BEXD01000824">
    <property type="protein sequence ID" value="GBB90437.1"/>
    <property type="molecule type" value="Genomic_DNA"/>
</dbReference>
<dbReference type="EMBL" id="BLAL01000315">
    <property type="protein sequence ID" value="GET02782.1"/>
    <property type="molecule type" value="Genomic_DNA"/>
</dbReference>
<reference evidence="3" key="2">
    <citation type="submission" date="2019-10" db="EMBL/GenBank/DDBJ databases">
        <title>Conservation and host-specific expression of non-tandemly repeated heterogenous ribosome RNA gene in arbuscular mycorrhizal fungi.</title>
        <authorList>
            <person name="Maeda T."/>
            <person name="Kobayashi Y."/>
            <person name="Nakagawa T."/>
            <person name="Ezawa T."/>
            <person name="Yamaguchi K."/>
            <person name="Bino T."/>
            <person name="Nishimoto Y."/>
            <person name="Shigenobu S."/>
            <person name="Kawaguchi M."/>
        </authorList>
    </citation>
    <scope>NUCLEOTIDE SEQUENCE</scope>
    <source>
        <strain evidence="3">HR1</strain>
    </source>
</reference>
<evidence type="ECO:0000313" key="4">
    <source>
        <dbReference type="Proteomes" id="UP000247702"/>
    </source>
</evidence>
<dbReference type="AlphaFoldDB" id="A0A2Z6QK01"/>
<evidence type="ECO:0000313" key="3">
    <source>
        <dbReference type="EMBL" id="GET02782.1"/>
    </source>
</evidence>
<proteinExistence type="predicted"/>
<feature type="chain" id="PRO_5033776860" evidence="1">
    <location>
        <begin position="27"/>
        <end position="137"/>
    </location>
</feature>
<gene>
    <name evidence="3" type="ORF">RCL2_002914900</name>
    <name evidence="2" type="ORF">RclHR1_01740014</name>
</gene>
<evidence type="ECO:0000313" key="2">
    <source>
        <dbReference type="EMBL" id="GBB90437.1"/>
    </source>
</evidence>
<evidence type="ECO:0000256" key="1">
    <source>
        <dbReference type="SAM" id="SignalP"/>
    </source>
</evidence>
<accession>A0A2Z6QK01</accession>
<protein>
    <submittedName>
        <fullName evidence="2">Uncharacterized protein</fullName>
    </submittedName>
</protein>
<sequence>MFSRKNIPLFCYLTTFAILSIHRAYAHPERKSTTDDAKITEISLLELPEAGELYEMVPQVVDNEENPTSGNPEASQILPPVYIHGVPYIFKHKFYYQHRRWLPKAYIKGNFYKMCSNNAKCKFIVIMQNNDSSNEIS</sequence>
<dbReference type="Proteomes" id="UP000247702">
    <property type="component" value="Unassembled WGS sequence"/>
</dbReference>
<dbReference type="OrthoDB" id="2304577at2759"/>
<keyword evidence="1" id="KW-0732">Signal</keyword>
<dbReference type="Proteomes" id="UP000615446">
    <property type="component" value="Unassembled WGS sequence"/>
</dbReference>
<comment type="caution">
    <text evidence="2">The sequence shown here is derived from an EMBL/GenBank/DDBJ whole genome shotgun (WGS) entry which is preliminary data.</text>
</comment>
<reference evidence="2 4" key="1">
    <citation type="submission" date="2017-11" db="EMBL/GenBank/DDBJ databases">
        <title>The genome of Rhizophagus clarus HR1 reveals common genetic basis of auxotrophy among arbuscular mycorrhizal fungi.</title>
        <authorList>
            <person name="Kobayashi Y."/>
        </authorList>
    </citation>
    <scope>NUCLEOTIDE SEQUENCE [LARGE SCALE GENOMIC DNA]</scope>
    <source>
        <strain evidence="2 4">HR1</strain>
    </source>
</reference>
<organism evidence="2 4">
    <name type="scientific">Rhizophagus clarus</name>
    <dbReference type="NCBI Taxonomy" id="94130"/>
    <lineage>
        <taxon>Eukaryota</taxon>
        <taxon>Fungi</taxon>
        <taxon>Fungi incertae sedis</taxon>
        <taxon>Mucoromycota</taxon>
        <taxon>Glomeromycotina</taxon>
        <taxon>Glomeromycetes</taxon>
        <taxon>Glomerales</taxon>
        <taxon>Glomeraceae</taxon>
        <taxon>Rhizophagus</taxon>
    </lineage>
</organism>
<name>A0A2Z6QK01_9GLOM</name>
<feature type="signal peptide" evidence="1">
    <location>
        <begin position="1"/>
        <end position="26"/>
    </location>
</feature>